<dbReference type="Proteomes" id="UP000095282">
    <property type="component" value="Unplaced"/>
</dbReference>
<organism evidence="2 3">
    <name type="scientific">Caenorhabditis tropicalis</name>
    <dbReference type="NCBI Taxonomy" id="1561998"/>
    <lineage>
        <taxon>Eukaryota</taxon>
        <taxon>Metazoa</taxon>
        <taxon>Ecdysozoa</taxon>
        <taxon>Nematoda</taxon>
        <taxon>Chromadorea</taxon>
        <taxon>Rhabditida</taxon>
        <taxon>Rhabditina</taxon>
        <taxon>Rhabditomorpha</taxon>
        <taxon>Rhabditoidea</taxon>
        <taxon>Rhabditidae</taxon>
        <taxon>Peloderinae</taxon>
        <taxon>Caenorhabditis</taxon>
    </lineage>
</organism>
<sequence>MSEEEPPPTISQIPSTSTCPLTVTCDSEYDEATCSSLSSSICSFLSLDFDKLTLDSDLWEGRYDQNNQTPGPQSPTQNTQNMPPTAENTQSYRTPARKSGRFSPYDVPFKLRRRRKSSKASVTKPSDMEIYLKIKLKGNVEPFRMCIFDKDNLLPKPCSVQAVRPPTPINEAEEVDELSEYFTHFVRVELKMSSLAESMYV</sequence>
<dbReference type="WBParaSite" id="Csp11.Scaffold555.g3746.t1">
    <property type="protein sequence ID" value="Csp11.Scaffold555.g3746.t1"/>
    <property type="gene ID" value="Csp11.Scaffold555.g3746"/>
</dbReference>
<evidence type="ECO:0000313" key="2">
    <source>
        <dbReference type="Proteomes" id="UP000095282"/>
    </source>
</evidence>
<accession>A0A1I7T9H6</accession>
<dbReference type="AlphaFoldDB" id="A0A1I7T9H6"/>
<feature type="compositionally biased region" description="Polar residues" evidence="1">
    <location>
        <begin position="64"/>
        <end position="93"/>
    </location>
</feature>
<evidence type="ECO:0000313" key="3">
    <source>
        <dbReference type="WBParaSite" id="Csp11.Scaffold555.g3746.t1"/>
    </source>
</evidence>
<feature type="region of interest" description="Disordered" evidence="1">
    <location>
        <begin position="61"/>
        <end position="104"/>
    </location>
</feature>
<proteinExistence type="predicted"/>
<reference evidence="3" key="1">
    <citation type="submission" date="2016-11" db="UniProtKB">
        <authorList>
            <consortium name="WormBaseParasite"/>
        </authorList>
    </citation>
    <scope>IDENTIFICATION</scope>
</reference>
<evidence type="ECO:0000256" key="1">
    <source>
        <dbReference type="SAM" id="MobiDB-lite"/>
    </source>
</evidence>
<name>A0A1I7T9H6_9PELO</name>
<protein>
    <submittedName>
        <fullName evidence="3">Oxidative stress-responsive serine-rich protein 1</fullName>
    </submittedName>
</protein>
<dbReference type="eggNOG" id="ENOG502SZ1U">
    <property type="taxonomic scope" value="Eukaryota"/>
</dbReference>
<keyword evidence="2" id="KW-1185">Reference proteome</keyword>